<evidence type="ECO:0000313" key="1">
    <source>
        <dbReference type="EMBL" id="EMI21105.1"/>
    </source>
</evidence>
<accession>M5RP83</accession>
<organism evidence="1 2">
    <name type="scientific">Rhodopirellula maiorica SM1</name>
    <dbReference type="NCBI Taxonomy" id="1265738"/>
    <lineage>
        <taxon>Bacteria</taxon>
        <taxon>Pseudomonadati</taxon>
        <taxon>Planctomycetota</taxon>
        <taxon>Planctomycetia</taxon>
        <taxon>Pirellulales</taxon>
        <taxon>Pirellulaceae</taxon>
        <taxon>Novipirellula</taxon>
    </lineage>
</organism>
<protein>
    <submittedName>
        <fullName evidence="1">Uncharacterized protein</fullName>
    </submittedName>
</protein>
<keyword evidence="2" id="KW-1185">Reference proteome</keyword>
<dbReference type="EMBL" id="ANOG01000280">
    <property type="protein sequence ID" value="EMI21105.1"/>
    <property type="molecule type" value="Genomic_DNA"/>
</dbReference>
<name>M5RP83_9BACT</name>
<reference evidence="1 2" key="1">
    <citation type="journal article" date="2013" name="Mar. Genomics">
        <title>Expression of sulfatases in Rhodopirellula baltica and the diversity of sulfatases in the genus Rhodopirellula.</title>
        <authorList>
            <person name="Wegner C.E."/>
            <person name="Richter-Heitmann T."/>
            <person name="Klindworth A."/>
            <person name="Klockow C."/>
            <person name="Richter M."/>
            <person name="Achstetter T."/>
            <person name="Glockner F.O."/>
            <person name="Harder J."/>
        </authorList>
    </citation>
    <scope>NUCLEOTIDE SEQUENCE [LARGE SCALE GENOMIC DNA]</scope>
    <source>
        <strain evidence="1 2">SM1</strain>
    </source>
</reference>
<sequence length="44" mass="5043">MLFEYSLLYINGLARENFSYRDLRFCGNSSNATGLDLMSPPSFM</sequence>
<evidence type="ECO:0000313" key="2">
    <source>
        <dbReference type="Proteomes" id="UP000011991"/>
    </source>
</evidence>
<dbReference type="Proteomes" id="UP000011991">
    <property type="component" value="Unassembled WGS sequence"/>
</dbReference>
<proteinExistence type="predicted"/>
<gene>
    <name evidence="1" type="ORF">RMSM_01981</name>
</gene>
<dbReference type="PATRIC" id="fig|1265738.3.peg.1981"/>
<dbReference type="AlphaFoldDB" id="M5RP83"/>
<comment type="caution">
    <text evidence="1">The sequence shown here is derived from an EMBL/GenBank/DDBJ whole genome shotgun (WGS) entry which is preliminary data.</text>
</comment>